<dbReference type="Pfam" id="PF07686">
    <property type="entry name" value="V-set"/>
    <property type="match status" value="2"/>
</dbReference>
<keyword evidence="3" id="KW-0732">Signal</keyword>
<evidence type="ECO:0000256" key="1">
    <source>
        <dbReference type="ARBA" id="ARBA00004236"/>
    </source>
</evidence>
<dbReference type="InterPro" id="IPR003599">
    <property type="entry name" value="Ig_sub"/>
</dbReference>
<comment type="caution">
    <text evidence="10">The sequence shown here is derived from an EMBL/GenBank/DDBJ whole genome shotgun (WGS) entry which is preliminary data.</text>
</comment>
<reference evidence="10 11" key="1">
    <citation type="submission" date="2024-09" db="EMBL/GenBank/DDBJ databases">
        <title>A chromosome-level genome assembly of Gray's grenadier anchovy, Coilia grayii.</title>
        <authorList>
            <person name="Fu Z."/>
        </authorList>
    </citation>
    <scope>NUCLEOTIDE SEQUENCE [LARGE SCALE GENOMIC DNA]</scope>
    <source>
        <strain evidence="10">G4</strain>
        <tissue evidence="10">Muscle</tissue>
    </source>
</reference>
<keyword evidence="8" id="KW-1133">Transmembrane helix</keyword>
<evidence type="ECO:0000313" key="11">
    <source>
        <dbReference type="Proteomes" id="UP001591681"/>
    </source>
</evidence>
<keyword evidence="2" id="KW-1003">Cell membrane</keyword>
<feature type="domain" description="Ig-like" evidence="9">
    <location>
        <begin position="1"/>
        <end position="86"/>
    </location>
</feature>
<dbReference type="InterPro" id="IPR013783">
    <property type="entry name" value="Ig-like_fold"/>
</dbReference>
<dbReference type="PROSITE" id="PS50835">
    <property type="entry name" value="IG_LIKE"/>
    <property type="match status" value="2"/>
</dbReference>
<keyword evidence="11" id="KW-1185">Reference proteome</keyword>
<organism evidence="10 11">
    <name type="scientific">Coilia grayii</name>
    <name type="common">Gray's grenadier anchovy</name>
    <dbReference type="NCBI Taxonomy" id="363190"/>
    <lineage>
        <taxon>Eukaryota</taxon>
        <taxon>Metazoa</taxon>
        <taxon>Chordata</taxon>
        <taxon>Craniata</taxon>
        <taxon>Vertebrata</taxon>
        <taxon>Euteleostomi</taxon>
        <taxon>Actinopterygii</taxon>
        <taxon>Neopterygii</taxon>
        <taxon>Teleostei</taxon>
        <taxon>Clupei</taxon>
        <taxon>Clupeiformes</taxon>
        <taxon>Clupeoidei</taxon>
        <taxon>Engraulidae</taxon>
        <taxon>Coilinae</taxon>
        <taxon>Coilia</taxon>
    </lineage>
</organism>
<comment type="subcellular location">
    <subcellularLocation>
        <location evidence="1">Cell membrane</location>
    </subcellularLocation>
</comment>
<dbReference type="SMART" id="SM00409">
    <property type="entry name" value="IG"/>
    <property type="match status" value="2"/>
</dbReference>
<evidence type="ECO:0000256" key="6">
    <source>
        <dbReference type="ARBA" id="ARBA00023157"/>
    </source>
</evidence>
<dbReference type="Gene3D" id="2.60.40.10">
    <property type="entry name" value="Immunoglobulins"/>
    <property type="match status" value="2"/>
</dbReference>
<dbReference type="AlphaFoldDB" id="A0ABD1JPS6"/>
<dbReference type="Proteomes" id="UP001591681">
    <property type="component" value="Unassembled WGS sequence"/>
</dbReference>
<keyword evidence="8" id="KW-0812">Transmembrane</keyword>
<keyword evidence="4" id="KW-0391">Immunity</keyword>
<proteinExistence type="predicted"/>
<dbReference type="InterPro" id="IPR052051">
    <property type="entry name" value="TCR_complex_component"/>
</dbReference>
<dbReference type="InterPro" id="IPR013106">
    <property type="entry name" value="Ig_V-set"/>
</dbReference>
<dbReference type="GO" id="GO:0005886">
    <property type="term" value="C:plasma membrane"/>
    <property type="evidence" value="ECO:0007669"/>
    <property type="project" value="UniProtKB-SubCell"/>
</dbReference>
<dbReference type="GO" id="GO:0002376">
    <property type="term" value="P:immune system process"/>
    <property type="evidence" value="ECO:0007669"/>
    <property type="project" value="UniProtKB-KW"/>
</dbReference>
<dbReference type="PANTHER" id="PTHR19433">
    <property type="entry name" value="T-CELL RECEPTOR ALPHA CHAIN V REGION-RELATED"/>
    <property type="match status" value="1"/>
</dbReference>
<evidence type="ECO:0000256" key="4">
    <source>
        <dbReference type="ARBA" id="ARBA00022859"/>
    </source>
</evidence>
<evidence type="ECO:0000256" key="2">
    <source>
        <dbReference type="ARBA" id="ARBA00022475"/>
    </source>
</evidence>
<evidence type="ECO:0000256" key="7">
    <source>
        <dbReference type="ARBA" id="ARBA00023180"/>
    </source>
</evidence>
<evidence type="ECO:0000256" key="8">
    <source>
        <dbReference type="SAM" id="Phobius"/>
    </source>
</evidence>
<accession>A0ABD1JPS6</accession>
<sequence length="245" mass="27250">MLECFFSKGLRTMRFYWFKQTLGGKPLLLVQSQRNAATEFAEGFNDGRFQLDEGEAHFHLNFSRASRYDEGMYFCGVRKSYEVLFANGTFLAVEGNPRSAATTVVQSPISDPIYPGGSVTLQCTVLTEKRSEELRVVWFRRSSGDALPGLIYSPTDTRSQCEDKCAYVLYKTNLTLNDSGMYYCVVDTCGQVIFGNGTMLEIKPLASLNSVVISLGGALLLCIGIIICLIWLNCNGKECRHCKGT</sequence>
<dbReference type="CDD" id="cd00099">
    <property type="entry name" value="IgV"/>
    <property type="match status" value="1"/>
</dbReference>
<protein>
    <recommendedName>
        <fullName evidence="9">Ig-like domain-containing protein</fullName>
    </recommendedName>
</protein>
<dbReference type="PANTHER" id="PTHR19433:SF133">
    <property type="entry name" value="IMMUNE-TYPE RECEPTOR 5 PRECURSOR-RELATED"/>
    <property type="match status" value="1"/>
</dbReference>
<keyword evidence="5 8" id="KW-0472">Membrane</keyword>
<gene>
    <name evidence="10" type="ORF">ACEWY4_015495</name>
</gene>
<dbReference type="EMBL" id="JBHFQA010000013">
    <property type="protein sequence ID" value="KAL2088596.1"/>
    <property type="molecule type" value="Genomic_DNA"/>
</dbReference>
<evidence type="ECO:0000259" key="9">
    <source>
        <dbReference type="PROSITE" id="PS50835"/>
    </source>
</evidence>
<name>A0ABD1JPS6_9TELE</name>
<keyword evidence="6" id="KW-1015">Disulfide bond</keyword>
<evidence type="ECO:0000313" key="10">
    <source>
        <dbReference type="EMBL" id="KAL2088596.1"/>
    </source>
</evidence>
<dbReference type="InterPro" id="IPR007110">
    <property type="entry name" value="Ig-like_dom"/>
</dbReference>
<keyword evidence="7" id="KW-0325">Glycoprotein</keyword>
<dbReference type="SUPFAM" id="SSF48726">
    <property type="entry name" value="Immunoglobulin"/>
    <property type="match status" value="2"/>
</dbReference>
<feature type="transmembrane region" description="Helical" evidence="8">
    <location>
        <begin position="208"/>
        <end position="232"/>
    </location>
</feature>
<evidence type="ECO:0000256" key="5">
    <source>
        <dbReference type="ARBA" id="ARBA00023136"/>
    </source>
</evidence>
<dbReference type="InterPro" id="IPR036179">
    <property type="entry name" value="Ig-like_dom_sf"/>
</dbReference>
<evidence type="ECO:0000256" key="3">
    <source>
        <dbReference type="ARBA" id="ARBA00022729"/>
    </source>
</evidence>
<feature type="domain" description="Ig-like" evidence="9">
    <location>
        <begin position="97"/>
        <end position="206"/>
    </location>
</feature>